<evidence type="ECO:0000313" key="1">
    <source>
        <dbReference type="EMBL" id="KAJ2966254.1"/>
    </source>
</evidence>
<reference evidence="1" key="1">
    <citation type="submission" date="2022-10" db="EMBL/GenBank/DDBJ databases">
        <title>Genome Sequence of Xylaria curta.</title>
        <authorList>
            <person name="Buettner E."/>
        </authorList>
    </citation>
    <scope>NUCLEOTIDE SEQUENCE</scope>
    <source>
        <strain evidence="1">Babe10</strain>
    </source>
</reference>
<proteinExistence type="predicted"/>
<dbReference type="EMBL" id="JAPDGR010005195">
    <property type="protein sequence ID" value="KAJ2966254.1"/>
    <property type="molecule type" value="Genomic_DNA"/>
</dbReference>
<organism evidence="1 2">
    <name type="scientific">Xylaria curta</name>
    <dbReference type="NCBI Taxonomy" id="42375"/>
    <lineage>
        <taxon>Eukaryota</taxon>
        <taxon>Fungi</taxon>
        <taxon>Dikarya</taxon>
        <taxon>Ascomycota</taxon>
        <taxon>Pezizomycotina</taxon>
        <taxon>Sordariomycetes</taxon>
        <taxon>Xylariomycetidae</taxon>
        <taxon>Xylariales</taxon>
        <taxon>Xylariaceae</taxon>
        <taxon>Xylaria</taxon>
    </lineage>
</organism>
<name>A0ACC1MHC5_9PEZI</name>
<protein>
    <submittedName>
        <fullName evidence="1">Uncharacterized protein</fullName>
    </submittedName>
</protein>
<comment type="caution">
    <text evidence="1">The sequence shown here is derived from an EMBL/GenBank/DDBJ whole genome shotgun (WGS) entry which is preliminary data.</text>
</comment>
<gene>
    <name evidence="1" type="ORF">NUW58_g10706</name>
</gene>
<sequence>MPSPVDPRNLLPSRADPVQRKARKQLEKEHAVGLTEVAVLGLIGLTLAWDIDKQVKKREEKKDKEEAEKKKREERERWRREQERGPYGAIVSRAGTTVAPGGRGRGSGRQRDAQPLGS</sequence>
<keyword evidence="2" id="KW-1185">Reference proteome</keyword>
<dbReference type="Proteomes" id="UP001143856">
    <property type="component" value="Unassembled WGS sequence"/>
</dbReference>
<accession>A0ACC1MHC5</accession>
<evidence type="ECO:0000313" key="2">
    <source>
        <dbReference type="Proteomes" id="UP001143856"/>
    </source>
</evidence>